<name>A0A518HFK0_9BACT</name>
<proteinExistence type="predicted"/>
<evidence type="ECO:0000313" key="3">
    <source>
        <dbReference type="Proteomes" id="UP000317835"/>
    </source>
</evidence>
<keyword evidence="3" id="KW-1185">Reference proteome</keyword>
<organism evidence="2 3">
    <name type="scientific">Tautonia plasticadhaerens</name>
    <dbReference type="NCBI Taxonomy" id="2527974"/>
    <lineage>
        <taxon>Bacteria</taxon>
        <taxon>Pseudomonadati</taxon>
        <taxon>Planctomycetota</taxon>
        <taxon>Planctomycetia</taxon>
        <taxon>Isosphaerales</taxon>
        <taxon>Isosphaeraceae</taxon>
        <taxon>Tautonia</taxon>
    </lineage>
</organism>
<gene>
    <name evidence="2" type="ORF">ElP_75860</name>
</gene>
<accession>A0A518HFK0</accession>
<evidence type="ECO:0000256" key="1">
    <source>
        <dbReference type="SAM" id="MobiDB-lite"/>
    </source>
</evidence>
<keyword evidence="2" id="KW-0614">Plasmid</keyword>
<feature type="region of interest" description="Disordered" evidence="1">
    <location>
        <begin position="1"/>
        <end position="70"/>
    </location>
</feature>
<dbReference type="Proteomes" id="UP000317835">
    <property type="component" value="Plasmid pElP_4"/>
</dbReference>
<dbReference type="EMBL" id="CP036430">
    <property type="protein sequence ID" value="QDV39615.1"/>
    <property type="molecule type" value="Genomic_DNA"/>
</dbReference>
<geneLocation type="plasmid" evidence="3">
    <name>pelp_4</name>
</geneLocation>
<sequence>MDAQYRPRGPLPAKYARPGRRTGPVDEVRSAGQVRGRPPAPRSRGSGTAGAPRPSLVGRPGGSPRPLDLAVRLGGPAGCLATVVGSPNRRPSFGHRVGLRCPVSGPDCRRSRRPRPSLGATGGPGFGVEKYERPRISSNLRLTEAGRVASNRGSASPGFPGRWRPGLQRGRRPATRTPSSVTKSPAAPNEREGAVPRPCGTLAAGTPGGSRRPGATRLTRERPC</sequence>
<feature type="region of interest" description="Disordered" evidence="1">
    <location>
        <begin position="144"/>
        <end position="224"/>
    </location>
</feature>
<reference evidence="2 3" key="1">
    <citation type="submission" date="2019-02" db="EMBL/GenBank/DDBJ databases">
        <title>Deep-cultivation of Planctomycetes and their phenomic and genomic characterization uncovers novel biology.</title>
        <authorList>
            <person name="Wiegand S."/>
            <person name="Jogler M."/>
            <person name="Boedeker C."/>
            <person name="Pinto D."/>
            <person name="Vollmers J."/>
            <person name="Rivas-Marin E."/>
            <person name="Kohn T."/>
            <person name="Peeters S.H."/>
            <person name="Heuer A."/>
            <person name="Rast P."/>
            <person name="Oberbeckmann S."/>
            <person name="Bunk B."/>
            <person name="Jeske O."/>
            <person name="Meyerdierks A."/>
            <person name="Storesund J.E."/>
            <person name="Kallscheuer N."/>
            <person name="Luecker S."/>
            <person name="Lage O.M."/>
            <person name="Pohl T."/>
            <person name="Merkel B.J."/>
            <person name="Hornburger P."/>
            <person name="Mueller R.-W."/>
            <person name="Bruemmer F."/>
            <person name="Labrenz M."/>
            <person name="Spormann A.M."/>
            <person name="Op den Camp H."/>
            <person name="Overmann J."/>
            <person name="Amann R."/>
            <person name="Jetten M.S.M."/>
            <person name="Mascher T."/>
            <person name="Medema M.H."/>
            <person name="Devos D.P."/>
            <person name="Kaster A.-K."/>
            <person name="Ovreas L."/>
            <person name="Rohde M."/>
            <person name="Galperin M.Y."/>
            <person name="Jogler C."/>
        </authorList>
    </citation>
    <scope>NUCLEOTIDE SEQUENCE [LARGE SCALE GENOMIC DNA]</scope>
    <source>
        <strain evidence="2 3">ElP</strain>
        <plasmid evidence="3">pelp_4</plasmid>
    </source>
</reference>
<feature type="region of interest" description="Disordered" evidence="1">
    <location>
        <begin position="85"/>
        <end position="132"/>
    </location>
</feature>
<dbReference type="KEGG" id="tpla:ElP_75860"/>
<dbReference type="AlphaFoldDB" id="A0A518HFK0"/>
<protein>
    <submittedName>
        <fullName evidence="2">Uncharacterized protein</fullName>
    </submittedName>
</protein>
<evidence type="ECO:0000313" key="2">
    <source>
        <dbReference type="EMBL" id="QDV39615.1"/>
    </source>
</evidence>